<organism evidence="1 2">
    <name type="scientific">Natrinema saccharevitans</name>
    <dbReference type="NCBI Taxonomy" id="301967"/>
    <lineage>
        <taxon>Archaea</taxon>
        <taxon>Methanobacteriati</taxon>
        <taxon>Methanobacteriota</taxon>
        <taxon>Stenosarchaea group</taxon>
        <taxon>Halobacteria</taxon>
        <taxon>Halobacteriales</taxon>
        <taxon>Natrialbaceae</taxon>
        <taxon>Natrinema</taxon>
    </lineage>
</organism>
<keyword evidence="2" id="KW-1185">Reference proteome</keyword>
<dbReference type="RefSeq" id="WP_076146438.1">
    <property type="nucleotide sequence ID" value="NZ_LWLN01000001.1"/>
</dbReference>
<dbReference type="SUPFAM" id="SSF160387">
    <property type="entry name" value="NosL/MerB-like"/>
    <property type="match status" value="1"/>
</dbReference>
<evidence type="ECO:0000313" key="2">
    <source>
        <dbReference type="Proteomes" id="UP000189370"/>
    </source>
</evidence>
<name>A0A1S8AXM2_9EURY</name>
<dbReference type="PANTHER" id="PTHR41247:SF1">
    <property type="entry name" value="HTH-TYPE TRANSCRIPTIONAL REPRESSOR YCNK"/>
    <property type="match status" value="1"/>
</dbReference>
<evidence type="ECO:0008006" key="3">
    <source>
        <dbReference type="Google" id="ProtNLM"/>
    </source>
</evidence>
<dbReference type="EMBL" id="LWLN01000001">
    <property type="protein sequence ID" value="OLZ41593.1"/>
    <property type="molecule type" value="Genomic_DNA"/>
</dbReference>
<comment type="caution">
    <text evidence="1">The sequence shown here is derived from an EMBL/GenBank/DDBJ whole genome shotgun (WGS) entry which is preliminary data.</text>
</comment>
<evidence type="ECO:0000313" key="1">
    <source>
        <dbReference type="EMBL" id="OLZ41593.1"/>
    </source>
</evidence>
<accession>A0A1S8AXM2</accession>
<dbReference type="AlphaFoldDB" id="A0A1S8AXM2"/>
<dbReference type="OrthoDB" id="241788at2157"/>
<sequence length="194" mass="20694">MTDEGIDRRRFIGALAAGAGAGIAGCLGEDGSEDGSSAQVYEPSLEGIEDGPFEYPEGMTCAVCGMTAADFPESSQLRHENGQAAVFESPGCLFAYVVSSTPDSPIDGAWTVDRKTGEQIDATEAHYVLITDETAVDDPMGIDPKAFADREDALSYLEAWEAEDLSPEDDIITGLEPVDLEIAAIYRPHRVPDE</sequence>
<dbReference type="PROSITE" id="PS51318">
    <property type="entry name" value="TAT"/>
    <property type="match status" value="1"/>
</dbReference>
<protein>
    <recommendedName>
        <fullName evidence="3">Nitrous oxide reductase accessory protein NosL</fullName>
    </recommendedName>
</protein>
<dbReference type="InterPro" id="IPR008719">
    <property type="entry name" value="N2O_reductase_NosL"/>
</dbReference>
<dbReference type="PANTHER" id="PTHR41247">
    <property type="entry name" value="HTH-TYPE TRANSCRIPTIONAL REPRESSOR YCNK"/>
    <property type="match status" value="1"/>
</dbReference>
<proteinExistence type="predicted"/>
<gene>
    <name evidence="1" type="ORF">A6E15_11630</name>
</gene>
<reference evidence="2" key="1">
    <citation type="submission" date="2016-04" db="EMBL/GenBank/DDBJ databases">
        <authorList>
            <person name="Chen S.-C."/>
            <person name="Lai M.-C."/>
        </authorList>
    </citation>
    <scope>NUCLEOTIDE SEQUENCE [LARGE SCALE GENOMIC DNA]</scope>
    <source>
        <strain evidence="2">AB14</strain>
    </source>
</reference>
<dbReference type="Pfam" id="PF05573">
    <property type="entry name" value="NosL"/>
    <property type="match status" value="1"/>
</dbReference>
<dbReference type="STRING" id="301967.A6E15_11630"/>
<dbReference type="InterPro" id="IPR006311">
    <property type="entry name" value="TAT_signal"/>
</dbReference>
<dbReference type="Proteomes" id="UP000189370">
    <property type="component" value="Unassembled WGS sequence"/>
</dbReference>